<dbReference type="InterPro" id="IPR050191">
    <property type="entry name" value="ATP-dep_DNA_ligase"/>
</dbReference>
<dbReference type="InterPro" id="IPR012310">
    <property type="entry name" value="DNA_ligase_ATP-dep_cent"/>
</dbReference>
<evidence type="ECO:0000313" key="4">
    <source>
        <dbReference type="EMBL" id="WOX22080.1"/>
    </source>
</evidence>
<keyword evidence="5" id="KW-1185">Reference proteome</keyword>
<evidence type="ECO:0000313" key="5">
    <source>
        <dbReference type="Proteomes" id="UP001301731"/>
    </source>
</evidence>
<comment type="similarity">
    <text evidence="1">Belongs to the ATP-dependent DNA ligase family.</text>
</comment>
<proteinExistence type="inferred from homology"/>
<dbReference type="Gene3D" id="3.30.470.30">
    <property type="entry name" value="DNA ligase/mRNA capping enzyme"/>
    <property type="match status" value="1"/>
</dbReference>
<dbReference type="GO" id="GO:0016874">
    <property type="term" value="F:ligase activity"/>
    <property type="evidence" value="ECO:0007669"/>
    <property type="project" value="UniProtKB-KW"/>
</dbReference>
<dbReference type="SUPFAM" id="SSF56091">
    <property type="entry name" value="DNA ligase/mRNA capping enzyme, catalytic domain"/>
    <property type="match status" value="1"/>
</dbReference>
<evidence type="ECO:0000256" key="1">
    <source>
        <dbReference type="ARBA" id="ARBA00007572"/>
    </source>
</evidence>
<keyword evidence="2 4" id="KW-0436">Ligase</keyword>
<sequence>MSPAGRPGSTGLPAGLDPPVRVALARSVGSLPRGAGLAYEPKFDGHRMVVLRYPGDKVLLQARSGRIVTAAFPDLAEAARELPAGTVLDGEVVVWREGRTDFAAVQARAAATPARAPALARRLPASYAAFDVLAEGGTDLRAKRYEVRRERLVALLGPLGPPLQPVPMTTDPELAVTWYETLPEAGVEGLVVKRLDSTYRGGARLWEKLRHTDTRDAVVVGYTGPAQRPSALVLVVPDDDTPALSSPLAPALRIQAGRALGVPAAGAEDLADDDSTVTAVGVGEVPYRRVPPELTAEVARGTTRQHNLITVLRLRTTE</sequence>
<feature type="domain" description="ATP-dependent DNA ligase family profile" evidence="3">
    <location>
        <begin position="35"/>
        <end position="209"/>
    </location>
</feature>
<dbReference type="Proteomes" id="UP001301731">
    <property type="component" value="Chromosome"/>
</dbReference>
<dbReference type="CDD" id="cd07905">
    <property type="entry name" value="Adenylation_DNA_ligase_LigC"/>
    <property type="match status" value="1"/>
</dbReference>
<dbReference type="PANTHER" id="PTHR45674">
    <property type="entry name" value="DNA LIGASE 1/3 FAMILY MEMBER"/>
    <property type="match status" value="1"/>
</dbReference>
<name>A0ABZ0LRW3_9ACTN</name>
<dbReference type="EMBL" id="CP137573">
    <property type="protein sequence ID" value="WOX22080.1"/>
    <property type="molecule type" value="Genomic_DNA"/>
</dbReference>
<dbReference type="RefSeq" id="WP_318103092.1">
    <property type="nucleotide sequence ID" value="NZ_CP137573.1"/>
</dbReference>
<accession>A0ABZ0LRW3</accession>
<dbReference type="Pfam" id="PF01068">
    <property type="entry name" value="DNA_ligase_A_M"/>
    <property type="match status" value="1"/>
</dbReference>
<reference evidence="4 5" key="1">
    <citation type="submission" date="2023-10" db="EMBL/GenBank/DDBJ databases">
        <title>The genome sequence of Streptomyces sp. HUAS YS2.</title>
        <authorList>
            <person name="Mo P."/>
        </authorList>
    </citation>
    <scope>NUCLEOTIDE SEQUENCE [LARGE SCALE GENOMIC DNA]</scope>
    <source>
        <strain evidence="4 5">HUAS YS2</strain>
    </source>
</reference>
<evidence type="ECO:0000259" key="3">
    <source>
        <dbReference type="Pfam" id="PF01068"/>
    </source>
</evidence>
<protein>
    <submittedName>
        <fullName evidence="4">ATP-dependent DNA ligase</fullName>
    </submittedName>
</protein>
<evidence type="ECO:0000256" key="2">
    <source>
        <dbReference type="ARBA" id="ARBA00022598"/>
    </source>
</evidence>
<organism evidence="4 5">
    <name type="scientific">Streptomyces solicathayae</name>
    <dbReference type="NCBI Taxonomy" id="3081768"/>
    <lineage>
        <taxon>Bacteria</taxon>
        <taxon>Bacillati</taxon>
        <taxon>Actinomycetota</taxon>
        <taxon>Actinomycetes</taxon>
        <taxon>Kitasatosporales</taxon>
        <taxon>Streptomycetaceae</taxon>
        <taxon>Streptomyces</taxon>
    </lineage>
</organism>
<dbReference type="InterPro" id="IPR044119">
    <property type="entry name" value="Adenylation_LigC-like"/>
</dbReference>
<gene>
    <name evidence="4" type="ORF">R2D22_12035</name>
</gene>
<dbReference type="PANTHER" id="PTHR45674:SF4">
    <property type="entry name" value="DNA LIGASE 1"/>
    <property type="match status" value="1"/>
</dbReference>